<accession>A0A1J1HKI8</accession>
<dbReference type="AlphaFoldDB" id="A0A1J1HKI8"/>
<evidence type="ECO:0000256" key="3">
    <source>
        <dbReference type="ARBA" id="ARBA00022989"/>
    </source>
</evidence>
<dbReference type="PROSITE" id="PS51225">
    <property type="entry name" value="MARVEL"/>
    <property type="match status" value="1"/>
</dbReference>
<evidence type="ECO:0000259" key="7">
    <source>
        <dbReference type="PROSITE" id="PS51225"/>
    </source>
</evidence>
<gene>
    <name evidence="8" type="ORF">CLUMA_CG001828</name>
</gene>
<evidence type="ECO:0000313" key="9">
    <source>
        <dbReference type="Proteomes" id="UP000183832"/>
    </source>
</evidence>
<evidence type="ECO:0000256" key="2">
    <source>
        <dbReference type="ARBA" id="ARBA00022692"/>
    </source>
</evidence>
<proteinExistence type="predicted"/>
<keyword evidence="3 6" id="KW-1133">Transmembrane helix</keyword>
<feature type="transmembrane region" description="Helical" evidence="6">
    <location>
        <begin position="47"/>
        <end position="68"/>
    </location>
</feature>
<evidence type="ECO:0000256" key="4">
    <source>
        <dbReference type="ARBA" id="ARBA00023136"/>
    </source>
</evidence>
<evidence type="ECO:0000256" key="6">
    <source>
        <dbReference type="SAM" id="Phobius"/>
    </source>
</evidence>
<keyword evidence="4 5" id="KW-0472">Membrane</keyword>
<evidence type="ECO:0000256" key="5">
    <source>
        <dbReference type="PROSITE-ProRule" id="PRU00581"/>
    </source>
</evidence>
<dbReference type="Proteomes" id="UP000183832">
    <property type="component" value="Unassembled WGS sequence"/>
</dbReference>
<evidence type="ECO:0000256" key="1">
    <source>
        <dbReference type="ARBA" id="ARBA00004141"/>
    </source>
</evidence>
<dbReference type="GO" id="GO:0016020">
    <property type="term" value="C:membrane"/>
    <property type="evidence" value="ECO:0007669"/>
    <property type="project" value="UniProtKB-SubCell"/>
</dbReference>
<feature type="transmembrane region" description="Helical" evidence="6">
    <location>
        <begin position="110"/>
        <end position="130"/>
    </location>
</feature>
<keyword evidence="9" id="KW-1185">Reference proteome</keyword>
<organism evidence="8 9">
    <name type="scientific">Clunio marinus</name>
    <dbReference type="NCBI Taxonomy" id="568069"/>
    <lineage>
        <taxon>Eukaryota</taxon>
        <taxon>Metazoa</taxon>
        <taxon>Ecdysozoa</taxon>
        <taxon>Arthropoda</taxon>
        <taxon>Hexapoda</taxon>
        <taxon>Insecta</taxon>
        <taxon>Pterygota</taxon>
        <taxon>Neoptera</taxon>
        <taxon>Endopterygota</taxon>
        <taxon>Diptera</taxon>
        <taxon>Nematocera</taxon>
        <taxon>Chironomoidea</taxon>
        <taxon>Chironomidae</taxon>
        <taxon>Clunio</taxon>
    </lineage>
</organism>
<feature type="transmembrane region" description="Helical" evidence="6">
    <location>
        <begin position="150"/>
        <end position="170"/>
    </location>
</feature>
<name>A0A1J1HKI8_9DIPT</name>
<feature type="transmembrane region" description="Helical" evidence="6">
    <location>
        <begin position="74"/>
        <end position="98"/>
    </location>
</feature>
<feature type="domain" description="MARVEL" evidence="7">
    <location>
        <begin position="37"/>
        <end position="180"/>
    </location>
</feature>
<dbReference type="OrthoDB" id="10044855at2759"/>
<comment type="subcellular location">
    <subcellularLocation>
        <location evidence="1">Membrane</location>
        <topology evidence="1">Multi-pass membrane protein</topology>
    </subcellularLocation>
</comment>
<keyword evidence="2 5" id="KW-0812">Transmembrane</keyword>
<dbReference type="InterPro" id="IPR008253">
    <property type="entry name" value="Marvel"/>
</dbReference>
<reference evidence="8 9" key="1">
    <citation type="submission" date="2015-04" db="EMBL/GenBank/DDBJ databases">
        <authorList>
            <person name="Syromyatnikov M.Y."/>
            <person name="Popov V.N."/>
        </authorList>
    </citation>
    <scope>NUCLEOTIDE SEQUENCE [LARGE SCALE GENOMIC DNA]</scope>
</reference>
<sequence>MSSVVRIPIRTSQQQPRRRQGIKIGCCRVCTCLHLEFLTTKCGLLKIFELLLGSCCETLLIRFGMAAASDMGEAFYSFHSTVSACLTTTLVLLISYIFSVKTYGLMRQSIFEVFFNSLACCLYISASSYLGFATNVWLYPRFISSSSDTAFPAMTCVYYVGSILAIVYGMDAFVAYKEYKGYS</sequence>
<protein>
    <submittedName>
        <fullName evidence="8">CLUMA_CG001828, isoform A</fullName>
    </submittedName>
</protein>
<evidence type="ECO:0000313" key="8">
    <source>
        <dbReference type="EMBL" id="CRK88042.1"/>
    </source>
</evidence>
<dbReference type="EMBL" id="CVRI01000006">
    <property type="protein sequence ID" value="CRK88042.1"/>
    <property type="molecule type" value="Genomic_DNA"/>
</dbReference>